<sequence>MEKEQVICPSDSENAQKKRDCFGTYDVHQSVARTQGLLLNKKNMIVSALVKIMQSSMGIIYKDMATKMLQEITLNGATDC</sequence>
<accession>A0AB34H055</accession>
<organism evidence="1 2">
    <name type="scientific">Eschrichtius robustus</name>
    <name type="common">California gray whale</name>
    <name type="synonym">Eschrichtius gibbosus</name>
    <dbReference type="NCBI Taxonomy" id="9764"/>
    <lineage>
        <taxon>Eukaryota</taxon>
        <taxon>Metazoa</taxon>
        <taxon>Chordata</taxon>
        <taxon>Craniata</taxon>
        <taxon>Vertebrata</taxon>
        <taxon>Euteleostomi</taxon>
        <taxon>Mammalia</taxon>
        <taxon>Eutheria</taxon>
        <taxon>Laurasiatheria</taxon>
        <taxon>Artiodactyla</taxon>
        <taxon>Whippomorpha</taxon>
        <taxon>Cetacea</taxon>
        <taxon>Mysticeti</taxon>
        <taxon>Eschrichtiidae</taxon>
        <taxon>Eschrichtius</taxon>
    </lineage>
</organism>
<reference evidence="1 2" key="1">
    <citation type="submission" date="2022-11" db="EMBL/GenBank/DDBJ databases">
        <title>Whole genome sequence of Eschrichtius robustus ER-17-0199.</title>
        <authorList>
            <person name="Bruniche-Olsen A."/>
            <person name="Black A.N."/>
            <person name="Fields C.J."/>
            <person name="Walden K."/>
            <person name="Dewoody J.A."/>
        </authorList>
    </citation>
    <scope>NUCLEOTIDE SEQUENCE [LARGE SCALE GENOMIC DNA]</scope>
    <source>
        <strain evidence="1">ER-17-0199</strain>
        <tissue evidence="1">Blubber</tissue>
    </source>
</reference>
<keyword evidence="2" id="KW-1185">Reference proteome</keyword>
<dbReference type="AlphaFoldDB" id="A0AB34H055"/>
<comment type="caution">
    <text evidence="1">The sequence shown here is derived from an EMBL/GenBank/DDBJ whole genome shotgun (WGS) entry which is preliminary data.</text>
</comment>
<dbReference type="EMBL" id="JAIQCJ010002027">
    <property type="protein sequence ID" value="KAJ8785069.1"/>
    <property type="molecule type" value="Genomic_DNA"/>
</dbReference>
<evidence type="ECO:0000313" key="1">
    <source>
        <dbReference type="EMBL" id="KAJ8785069.1"/>
    </source>
</evidence>
<protein>
    <submittedName>
        <fullName evidence="1">Uncharacterized protein</fullName>
    </submittedName>
</protein>
<name>A0AB34H055_ESCRO</name>
<dbReference type="Proteomes" id="UP001159641">
    <property type="component" value="Unassembled WGS sequence"/>
</dbReference>
<gene>
    <name evidence="1" type="ORF">J1605_007625</name>
</gene>
<proteinExistence type="predicted"/>
<evidence type="ECO:0000313" key="2">
    <source>
        <dbReference type="Proteomes" id="UP001159641"/>
    </source>
</evidence>